<dbReference type="AlphaFoldDB" id="A0A183J0J3"/>
<keyword evidence="4" id="KW-0472">Membrane</keyword>
<keyword evidence="2" id="KW-0812">Transmembrane</keyword>
<accession>A0A183J0J3</accession>
<keyword evidence="6" id="KW-1003">Cell membrane</keyword>
<evidence type="ECO:0000313" key="9">
    <source>
        <dbReference type="WBParaSite" id="SBAD_0000973301-mRNA-1"/>
    </source>
</evidence>
<keyword evidence="3" id="KW-1133">Transmembrane helix</keyword>
<proteinExistence type="inferred from homology"/>
<comment type="function">
    <text evidence="6">Forms chloride channels.</text>
</comment>
<dbReference type="GO" id="GO:0034707">
    <property type="term" value="C:chloride channel complex"/>
    <property type="evidence" value="ECO:0007669"/>
    <property type="project" value="UniProtKB-KW"/>
</dbReference>
<keyword evidence="6" id="KW-0407">Ion channel</keyword>
<evidence type="ECO:0000313" key="7">
    <source>
        <dbReference type="EMBL" id="VDP22902.1"/>
    </source>
</evidence>
<dbReference type="Pfam" id="PF01062">
    <property type="entry name" value="Bestrophin"/>
    <property type="match status" value="1"/>
</dbReference>
<sequence length="85" mass="9551">MGWLKVAESIINPFGDDDDDFEVEAIIRHNKEIAEQIISNSNIVPCLTYIDLPPAPPPTKPKLPPATYALNMPEKMNELREALLH</sequence>
<dbReference type="InterPro" id="IPR021134">
    <property type="entry name" value="Bestrophin-like"/>
</dbReference>
<keyword evidence="6" id="KW-0406">Ion transport</keyword>
<organism evidence="9">
    <name type="scientific">Soboliphyme baturini</name>
    <dbReference type="NCBI Taxonomy" id="241478"/>
    <lineage>
        <taxon>Eukaryota</taxon>
        <taxon>Metazoa</taxon>
        <taxon>Ecdysozoa</taxon>
        <taxon>Nematoda</taxon>
        <taxon>Enoplea</taxon>
        <taxon>Dorylaimia</taxon>
        <taxon>Dioctophymatida</taxon>
        <taxon>Dioctophymatoidea</taxon>
        <taxon>Soboliphymatidae</taxon>
        <taxon>Soboliphyme</taxon>
    </lineage>
</organism>
<dbReference type="EMBL" id="UZAM01012662">
    <property type="protein sequence ID" value="VDP22902.1"/>
    <property type="molecule type" value="Genomic_DNA"/>
</dbReference>
<evidence type="ECO:0000256" key="4">
    <source>
        <dbReference type="ARBA" id="ARBA00023136"/>
    </source>
</evidence>
<dbReference type="OrthoDB" id="201595at2759"/>
<keyword evidence="6" id="KW-0869">Chloride channel</keyword>
<reference evidence="9" key="1">
    <citation type="submission" date="2016-06" db="UniProtKB">
        <authorList>
            <consortium name="WormBaseParasite"/>
        </authorList>
    </citation>
    <scope>IDENTIFICATION</scope>
</reference>
<dbReference type="GO" id="GO:0005254">
    <property type="term" value="F:chloride channel activity"/>
    <property type="evidence" value="ECO:0007669"/>
    <property type="project" value="UniProtKB-KW"/>
</dbReference>
<name>A0A183J0J3_9BILA</name>
<evidence type="ECO:0000256" key="1">
    <source>
        <dbReference type="ARBA" id="ARBA00004370"/>
    </source>
</evidence>
<dbReference type="PANTHER" id="PTHR10736:SF65">
    <property type="entry name" value="BESTROPHIN 1, ISOFORM C-RELATED"/>
    <property type="match status" value="1"/>
</dbReference>
<keyword evidence="6" id="KW-0813">Transport</keyword>
<keyword evidence="6" id="KW-0868">Chloride</keyword>
<protein>
    <recommendedName>
        <fullName evidence="6">Bestrophin homolog</fullName>
    </recommendedName>
</protein>
<evidence type="ECO:0000256" key="3">
    <source>
        <dbReference type="ARBA" id="ARBA00022989"/>
    </source>
</evidence>
<dbReference type="InterPro" id="IPR000615">
    <property type="entry name" value="Bestrophin"/>
</dbReference>
<dbReference type="Proteomes" id="UP000270296">
    <property type="component" value="Unassembled WGS sequence"/>
</dbReference>
<keyword evidence="8" id="KW-1185">Reference proteome</keyword>
<evidence type="ECO:0000256" key="5">
    <source>
        <dbReference type="ARBA" id="ARBA00034769"/>
    </source>
</evidence>
<dbReference type="PANTHER" id="PTHR10736">
    <property type="entry name" value="BESTROPHIN"/>
    <property type="match status" value="1"/>
</dbReference>
<comment type="similarity">
    <text evidence="5 6">Belongs to the anion channel-forming bestrophin (TC 1.A.46) family. Calcium-sensitive chloride channel subfamily.</text>
</comment>
<dbReference type="GO" id="GO:0005886">
    <property type="term" value="C:plasma membrane"/>
    <property type="evidence" value="ECO:0007669"/>
    <property type="project" value="UniProtKB-SubCell"/>
</dbReference>
<evidence type="ECO:0000256" key="2">
    <source>
        <dbReference type="ARBA" id="ARBA00022692"/>
    </source>
</evidence>
<evidence type="ECO:0000313" key="8">
    <source>
        <dbReference type="Proteomes" id="UP000270296"/>
    </source>
</evidence>
<gene>
    <name evidence="7" type="ORF">SBAD_LOCUS9391</name>
</gene>
<reference evidence="7 8" key="2">
    <citation type="submission" date="2018-11" db="EMBL/GenBank/DDBJ databases">
        <authorList>
            <consortium name="Pathogen Informatics"/>
        </authorList>
    </citation>
    <scope>NUCLEOTIDE SEQUENCE [LARGE SCALE GENOMIC DNA]</scope>
</reference>
<dbReference type="WBParaSite" id="SBAD_0000973301-mRNA-1">
    <property type="protein sequence ID" value="SBAD_0000973301-mRNA-1"/>
    <property type="gene ID" value="SBAD_0000973301"/>
</dbReference>
<comment type="subcellular location">
    <subcellularLocation>
        <location evidence="6">Cell membrane</location>
        <topology evidence="6">Multi-pass membrane protein</topology>
    </subcellularLocation>
    <subcellularLocation>
        <location evidence="1">Membrane</location>
    </subcellularLocation>
</comment>
<evidence type="ECO:0000256" key="6">
    <source>
        <dbReference type="RuleBase" id="RU363126"/>
    </source>
</evidence>